<keyword evidence="10" id="KW-0460">Magnesium</keyword>
<dbReference type="GO" id="GO:0043137">
    <property type="term" value="P:DNA replication, removal of RNA primer"/>
    <property type="evidence" value="ECO:0007669"/>
    <property type="project" value="TreeGrafter"/>
</dbReference>
<dbReference type="AlphaFoldDB" id="A0A4Q9UZ95"/>
<comment type="cofactor">
    <cofactor evidence="2">
        <name>Mg(2+)</name>
        <dbReference type="ChEBI" id="CHEBI:18420"/>
    </cofactor>
</comment>
<dbReference type="GO" id="GO:0046872">
    <property type="term" value="F:metal ion binding"/>
    <property type="evidence" value="ECO:0007669"/>
    <property type="project" value="UniProtKB-KW"/>
</dbReference>
<evidence type="ECO:0000256" key="6">
    <source>
        <dbReference type="ARBA" id="ARBA00022722"/>
    </source>
</evidence>
<dbReference type="SUPFAM" id="SSF53098">
    <property type="entry name" value="Ribonuclease H-like"/>
    <property type="match status" value="1"/>
</dbReference>
<keyword evidence="9" id="KW-0378">Hydrolase</keyword>
<evidence type="ECO:0000313" key="13">
    <source>
        <dbReference type="Proteomes" id="UP000293036"/>
    </source>
</evidence>
<keyword evidence="7" id="KW-0479">Metal-binding</keyword>
<evidence type="ECO:0000256" key="1">
    <source>
        <dbReference type="ARBA" id="ARBA00000077"/>
    </source>
</evidence>
<dbReference type="EMBL" id="SJDT01000005">
    <property type="protein sequence ID" value="TBW21063.1"/>
    <property type="molecule type" value="Genomic_DNA"/>
</dbReference>
<comment type="subunit">
    <text evidence="4">Monomer.</text>
</comment>
<dbReference type="CDD" id="cd09278">
    <property type="entry name" value="RNase_HI_prokaryote_like"/>
    <property type="match status" value="1"/>
</dbReference>
<dbReference type="PANTHER" id="PTHR10642:SF26">
    <property type="entry name" value="RIBONUCLEASE H1"/>
    <property type="match status" value="1"/>
</dbReference>
<comment type="similarity">
    <text evidence="3">Belongs to the RNase H family.</text>
</comment>
<keyword evidence="6" id="KW-0540">Nuclease</keyword>
<evidence type="ECO:0000256" key="10">
    <source>
        <dbReference type="ARBA" id="ARBA00022842"/>
    </source>
</evidence>
<dbReference type="Proteomes" id="UP000293036">
    <property type="component" value="Unassembled WGS sequence"/>
</dbReference>
<gene>
    <name evidence="12" type="ORF">EZJ44_07095</name>
</gene>
<reference evidence="12 13" key="1">
    <citation type="submission" date="2019-02" db="EMBL/GenBank/DDBJ databases">
        <title>Arcanobacterium bovis sp. nov., isolated from the milk of a cow with mastitis.</title>
        <authorList>
            <person name="Sammra O."/>
            <person name="Foster G."/>
            <person name="Hassan A."/>
            <person name="Alssahen M."/>
            <person name="Laemmler C."/>
            <person name="Borowiak M."/>
            <person name="Malorny B."/>
            <person name="Abdulmawjood A."/>
        </authorList>
    </citation>
    <scope>NUCLEOTIDE SEQUENCE [LARGE SCALE GENOMIC DNA]</scope>
    <source>
        <strain evidence="12 13">C605018/01/1</strain>
    </source>
</reference>
<dbReference type="Gene3D" id="3.30.420.10">
    <property type="entry name" value="Ribonuclease H-like superfamily/Ribonuclease H"/>
    <property type="match status" value="1"/>
</dbReference>
<keyword evidence="8" id="KW-0255">Endonuclease</keyword>
<dbReference type="GO" id="GO:0003676">
    <property type="term" value="F:nucleic acid binding"/>
    <property type="evidence" value="ECO:0007669"/>
    <property type="project" value="InterPro"/>
</dbReference>
<name>A0A4Q9UZ95_9ACTO</name>
<evidence type="ECO:0000256" key="4">
    <source>
        <dbReference type="ARBA" id="ARBA00011245"/>
    </source>
</evidence>
<evidence type="ECO:0000256" key="5">
    <source>
        <dbReference type="ARBA" id="ARBA00012180"/>
    </source>
</evidence>
<evidence type="ECO:0000259" key="11">
    <source>
        <dbReference type="PROSITE" id="PS50879"/>
    </source>
</evidence>
<evidence type="ECO:0000256" key="2">
    <source>
        <dbReference type="ARBA" id="ARBA00001946"/>
    </source>
</evidence>
<dbReference type="InterPro" id="IPR002156">
    <property type="entry name" value="RNaseH_domain"/>
</dbReference>
<dbReference type="EC" id="3.1.26.4" evidence="5"/>
<evidence type="ECO:0000313" key="12">
    <source>
        <dbReference type="EMBL" id="TBW21063.1"/>
    </source>
</evidence>
<dbReference type="InterPro" id="IPR036397">
    <property type="entry name" value="RNaseH_sf"/>
</dbReference>
<dbReference type="InterPro" id="IPR012337">
    <property type="entry name" value="RNaseH-like_sf"/>
</dbReference>
<proteinExistence type="inferred from homology"/>
<dbReference type="PROSITE" id="PS50879">
    <property type="entry name" value="RNASE_H_1"/>
    <property type="match status" value="1"/>
</dbReference>
<sequence length="158" mass="17210">MMPVQKPIGKPRPGFDFVIATDGSCSGNPGPGGWAWVEQISGRSESGGSAQTTNNIMELTAMIKALEFVGPAGSLLIRADSSYVINSMTKWAKGWRAKGWRKSDGKPVLNQELIERLLNLYESRTGYTEVEWVRGHSGDEANEFVDRAAVAQTQAHAK</sequence>
<evidence type="ECO:0000256" key="8">
    <source>
        <dbReference type="ARBA" id="ARBA00022759"/>
    </source>
</evidence>
<comment type="caution">
    <text evidence="12">The sequence shown here is derived from an EMBL/GenBank/DDBJ whole genome shotgun (WGS) entry which is preliminary data.</text>
</comment>
<dbReference type="PANTHER" id="PTHR10642">
    <property type="entry name" value="RIBONUCLEASE H1"/>
    <property type="match status" value="1"/>
</dbReference>
<dbReference type="Pfam" id="PF00075">
    <property type="entry name" value="RNase_H"/>
    <property type="match status" value="1"/>
</dbReference>
<dbReference type="RefSeq" id="WP_131281739.1">
    <property type="nucleotide sequence ID" value="NZ_JBHSLR010000002.1"/>
</dbReference>
<feature type="domain" description="RNase H type-1" evidence="11">
    <location>
        <begin position="13"/>
        <end position="154"/>
    </location>
</feature>
<keyword evidence="13" id="KW-1185">Reference proteome</keyword>
<evidence type="ECO:0000256" key="3">
    <source>
        <dbReference type="ARBA" id="ARBA00005300"/>
    </source>
</evidence>
<dbReference type="InterPro" id="IPR022892">
    <property type="entry name" value="RNaseHI"/>
</dbReference>
<protein>
    <recommendedName>
        <fullName evidence="5">ribonuclease H</fullName>
        <ecNumber evidence="5">3.1.26.4</ecNumber>
    </recommendedName>
</protein>
<dbReference type="InterPro" id="IPR050092">
    <property type="entry name" value="RNase_H"/>
</dbReference>
<organism evidence="12 13">
    <name type="scientific">Arcanobacterium bovis</name>
    <dbReference type="NCBI Taxonomy" id="2529275"/>
    <lineage>
        <taxon>Bacteria</taxon>
        <taxon>Bacillati</taxon>
        <taxon>Actinomycetota</taxon>
        <taxon>Actinomycetes</taxon>
        <taxon>Actinomycetales</taxon>
        <taxon>Actinomycetaceae</taxon>
        <taxon>Arcanobacterium</taxon>
    </lineage>
</organism>
<evidence type="ECO:0000256" key="9">
    <source>
        <dbReference type="ARBA" id="ARBA00022801"/>
    </source>
</evidence>
<dbReference type="OrthoDB" id="7845843at2"/>
<comment type="catalytic activity">
    <reaction evidence="1">
        <text>Endonucleolytic cleavage to 5'-phosphomonoester.</text>
        <dbReference type="EC" id="3.1.26.4"/>
    </reaction>
</comment>
<dbReference type="GO" id="GO:0004523">
    <property type="term" value="F:RNA-DNA hybrid ribonuclease activity"/>
    <property type="evidence" value="ECO:0007669"/>
    <property type="project" value="UniProtKB-EC"/>
</dbReference>
<evidence type="ECO:0000256" key="7">
    <source>
        <dbReference type="ARBA" id="ARBA00022723"/>
    </source>
</evidence>
<accession>A0A4Q9UZ95</accession>